<dbReference type="RefSeq" id="WP_231926099.1">
    <property type="nucleotide sequence ID" value="NZ_LT607733.1"/>
</dbReference>
<protein>
    <submittedName>
        <fullName evidence="3">2Fe-2S iron-sulfur cluster binding domain-containing protein</fullName>
    </submittedName>
</protein>
<dbReference type="GeneID" id="95805951"/>
<dbReference type="Proteomes" id="UP000198251">
    <property type="component" value="Chromosome I"/>
</dbReference>
<dbReference type="GO" id="GO:0051536">
    <property type="term" value="F:iron-sulfur cluster binding"/>
    <property type="evidence" value="ECO:0007669"/>
    <property type="project" value="InterPro"/>
</dbReference>
<dbReference type="AlphaFoldDB" id="A0A1C5G9B0"/>
<accession>A0A1C5G9B0</accession>
<keyword evidence="4" id="KW-1185">Reference proteome</keyword>
<evidence type="ECO:0000313" key="3">
    <source>
        <dbReference type="EMBL" id="SCG16317.1"/>
    </source>
</evidence>
<dbReference type="Gene3D" id="3.10.20.440">
    <property type="entry name" value="2Fe-2S iron-sulphur cluster binding domain, sarcosine oxidase, alpha subunit, N-terminal domain"/>
    <property type="match status" value="1"/>
</dbReference>
<evidence type="ECO:0000256" key="2">
    <source>
        <dbReference type="SAM" id="MobiDB-lite"/>
    </source>
</evidence>
<reference evidence="3 4" key="1">
    <citation type="submission" date="2016-06" db="EMBL/GenBank/DDBJ databases">
        <authorList>
            <person name="Kjaerup R.B."/>
            <person name="Dalgaard T.S."/>
            <person name="Juul-Madsen H.R."/>
        </authorList>
    </citation>
    <scope>NUCLEOTIDE SEQUENCE [LARGE SCALE GENOMIC DNA]</scope>
    <source>
        <strain evidence="3 4">DSM 43913</strain>
    </source>
</reference>
<feature type="region of interest" description="Disordered" evidence="2">
    <location>
        <begin position="1"/>
        <end position="23"/>
    </location>
</feature>
<dbReference type="SUPFAM" id="SSF54292">
    <property type="entry name" value="2Fe-2S ferredoxin-like"/>
    <property type="match status" value="1"/>
</dbReference>
<keyword evidence="1" id="KW-0560">Oxidoreductase</keyword>
<evidence type="ECO:0000256" key="1">
    <source>
        <dbReference type="ARBA" id="ARBA00023002"/>
    </source>
</evidence>
<proteinExistence type="predicted"/>
<dbReference type="EMBL" id="LT607733">
    <property type="protein sequence ID" value="SCG16317.1"/>
    <property type="molecule type" value="Genomic_DNA"/>
</dbReference>
<organism evidence="3 4">
    <name type="scientific">Micromonospora echinofusca</name>
    <dbReference type="NCBI Taxonomy" id="47858"/>
    <lineage>
        <taxon>Bacteria</taxon>
        <taxon>Bacillati</taxon>
        <taxon>Actinomycetota</taxon>
        <taxon>Actinomycetes</taxon>
        <taxon>Micromonosporales</taxon>
        <taxon>Micromonosporaceae</taxon>
        <taxon>Micromonospora</taxon>
    </lineage>
</organism>
<sequence length="105" mass="11344">MSEHRPPQPAHAQVPRRTAMDRPAPVTIEVDGRPVCAHPGESLATALLAAGRRAVGTTRGGARRGPYCNMGICFECVVTVDDVPCQRSCLVRVRDGMRVRTAVPR</sequence>
<dbReference type="Pfam" id="PF13510">
    <property type="entry name" value="Fer2_4"/>
    <property type="match status" value="1"/>
</dbReference>
<dbReference type="InterPro" id="IPR036010">
    <property type="entry name" value="2Fe-2S_ferredoxin-like_sf"/>
</dbReference>
<name>A0A1C5G9B0_MICEH</name>
<dbReference type="GO" id="GO:0016491">
    <property type="term" value="F:oxidoreductase activity"/>
    <property type="evidence" value="ECO:0007669"/>
    <property type="project" value="UniProtKB-KW"/>
</dbReference>
<evidence type="ECO:0000313" key="4">
    <source>
        <dbReference type="Proteomes" id="UP000198251"/>
    </source>
</evidence>
<dbReference type="InterPro" id="IPR042204">
    <property type="entry name" value="2Fe-2S-bd_N"/>
</dbReference>
<gene>
    <name evidence="3" type="ORF">GA0070610_2578</name>
</gene>